<gene>
    <name evidence="1" type="ORF">BCR41DRAFT_395271</name>
</gene>
<organism evidence="1 2">
    <name type="scientific">Lobosporangium transversale</name>
    <dbReference type="NCBI Taxonomy" id="64571"/>
    <lineage>
        <taxon>Eukaryota</taxon>
        <taxon>Fungi</taxon>
        <taxon>Fungi incertae sedis</taxon>
        <taxon>Mucoromycota</taxon>
        <taxon>Mortierellomycotina</taxon>
        <taxon>Mortierellomycetes</taxon>
        <taxon>Mortierellales</taxon>
        <taxon>Mortierellaceae</taxon>
        <taxon>Lobosporangium</taxon>
    </lineage>
</organism>
<sequence>MEQFEGGVVNVLISTRAAARTSGRVEDDINAYVNTQSWRRVFLNDFFDDVHKVVESCVTIMIPKCKSDQSTYH</sequence>
<dbReference type="GeneID" id="33570557"/>
<reference evidence="1 2" key="1">
    <citation type="submission" date="2016-07" db="EMBL/GenBank/DDBJ databases">
        <title>Pervasive Adenine N6-methylation of Active Genes in Fungi.</title>
        <authorList>
            <consortium name="DOE Joint Genome Institute"/>
            <person name="Mondo S.J."/>
            <person name="Dannebaum R.O."/>
            <person name="Kuo R.C."/>
            <person name="Labutti K."/>
            <person name="Haridas S."/>
            <person name="Kuo A."/>
            <person name="Salamov A."/>
            <person name="Ahrendt S.R."/>
            <person name="Lipzen A."/>
            <person name="Sullivan W."/>
            <person name="Andreopoulos W.B."/>
            <person name="Clum A."/>
            <person name="Lindquist E."/>
            <person name="Daum C."/>
            <person name="Ramamoorthy G.K."/>
            <person name="Gryganskyi A."/>
            <person name="Culley D."/>
            <person name="Magnuson J.K."/>
            <person name="James T.Y."/>
            <person name="O'Malley M.A."/>
            <person name="Stajich J.E."/>
            <person name="Spatafora J.W."/>
            <person name="Visel A."/>
            <person name="Grigoriev I.V."/>
        </authorList>
    </citation>
    <scope>NUCLEOTIDE SEQUENCE [LARGE SCALE GENOMIC DNA]</scope>
    <source>
        <strain evidence="1 2">NRRL 3116</strain>
    </source>
</reference>
<protein>
    <submittedName>
        <fullName evidence="1">Uncharacterized protein</fullName>
    </submittedName>
</protein>
<evidence type="ECO:0000313" key="1">
    <source>
        <dbReference type="EMBL" id="ORZ19136.1"/>
    </source>
</evidence>
<evidence type="ECO:0000313" key="2">
    <source>
        <dbReference type="Proteomes" id="UP000193648"/>
    </source>
</evidence>
<dbReference type="RefSeq" id="XP_021882304.1">
    <property type="nucleotide sequence ID" value="XM_022028714.1"/>
</dbReference>
<dbReference type="EMBL" id="MCFF01000014">
    <property type="protein sequence ID" value="ORZ19136.1"/>
    <property type="molecule type" value="Genomic_DNA"/>
</dbReference>
<dbReference type="Proteomes" id="UP000193648">
    <property type="component" value="Unassembled WGS sequence"/>
</dbReference>
<keyword evidence="2" id="KW-1185">Reference proteome</keyword>
<dbReference type="InParanoid" id="A0A1Y2GQF8"/>
<accession>A0A1Y2GQF8</accession>
<name>A0A1Y2GQF8_9FUNG</name>
<comment type="caution">
    <text evidence="1">The sequence shown here is derived from an EMBL/GenBank/DDBJ whole genome shotgun (WGS) entry which is preliminary data.</text>
</comment>
<proteinExistence type="predicted"/>
<dbReference type="AlphaFoldDB" id="A0A1Y2GQF8"/>